<feature type="compositionally biased region" description="Basic and acidic residues" evidence="1">
    <location>
        <begin position="14"/>
        <end position="30"/>
    </location>
</feature>
<evidence type="ECO:0000256" key="1">
    <source>
        <dbReference type="SAM" id="MobiDB-lite"/>
    </source>
</evidence>
<accession>A0A5J9V1P2</accession>
<dbReference type="AlphaFoldDB" id="A0A5J9V1P2"/>
<dbReference type="EMBL" id="RWGY01000011">
    <property type="protein sequence ID" value="TVU29913.1"/>
    <property type="molecule type" value="Genomic_DNA"/>
</dbReference>
<gene>
    <name evidence="2" type="ORF">EJB05_21504</name>
</gene>
<dbReference type="Gramene" id="TVU29913">
    <property type="protein sequence ID" value="TVU29913"/>
    <property type="gene ID" value="EJB05_21504"/>
</dbReference>
<evidence type="ECO:0000313" key="3">
    <source>
        <dbReference type="Proteomes" id="UP000324897"/>
    </source>
</evidence>
<feature type="non-terminal residue" evidence="2">
    <location>
        <position position="113"/>
    </location>
</feature>
<protein>
    <submittedName>
        <fullName evidence="2">Uncharacterized protein</fullName>
    </submittedName>
</protein>
<name>A0A5J9V1P2_9POAL</name>
<keyword evidence="3" id="KW-1185">Reference proteome</keyword>
<reference evidence="2 3" key="1">
    <citation type="journal article" date="2019" name="Sci. Rep.">
        <title>A high-quality genome of Eragrostis curvula grass provides insights into Poaceae evolution and supports new strategies to enhance forage quality.</title>
        <authorList>
            <person name="Carballo J."/>
            <person name="Santos B.A.C.M."/>
            <person name="Zappacosta D."/>
            <person name="Garbus I."/>
            <person name="Selva J.P."/>
            <person name="Gallo C.A."/>
            <person name="Diaz A."/>
            <person name="Albertini E."/>
            <person name="Caccamo M."/>
            <person name="Echenique V."/>
        </authorList>
    </citation>
    <scope>NUCLEOTIDE SEQUENCE [LARGE SCALE GENOMIC DNA]</scope>
    <source>
        <strain evidence="3">cv. Victoria</strain>
        <tissue evidence="2">Leaf</tissue>
    </source>
</reference>
<feature type="region of interest" description="Disordered" evidence="1">
    <location>
        <begin position="1"/>
        <end position="41"/>
    </location>
</feature>
<dbReference type="Proteomes" id="UP000324897">
    <property type="component" value="Chromosome 1"/>
</dbReference>
<organism evidence="2 3">
    <name type="scientific">Eragrostis curvula</name>
    <name type="common">weeping love grass</name>
    <dbReference type="NCBI Taxonomy" id="38414"/>
    <lineage>
        <taxon>Eukaryota</taxon>
        <taxon>Viridiplantae</taxon>
        <taxon>Streptophyta</taxon>
        <taxon>Embryophyta</taxon>
        <taxon>Tracheophyta</taxon>
        <taxon>Spermatophyta</taxon>
        <taxon>Magnoliopsida</taxon>
        <taxon>Liliopsida</taxon>
        <taxon>Poales</taxon>
        <taxon>Poaceae</taxon>
        <taxon>PACMAD clade</taxon>
        <taxon>Chloridoideae</taxon>
        <taxon>Eragrostideae</taxon>
        <taxon>Eragrostidinae</taxon>
        <taxon>Eragrostis</taxon>
    </lineage>
</organism>
<feature type="non-terminal residue" evidence="2">
    <location>
        <position position="1"/>
    </location>
</feature>
<sequence>TAPPSPREEEEEGEGRRRGRQDEIGGRNLKELQSPATRSLSAQEVDPGIILLHDGSPLPKLQPSPALHAAACLIPLRPCTCIPLSQVPTAELGVLSVLLLGRLLAVTNCEISS</sequence>
<evidence type="ECO:0000313" key="2">
    <source>
        <dbReference type="EMBL" id="TVU29913.1"/>
    </source>
</evidence>
<proteinExistence type="predicted"/>
<comment type="caution">
    <text evidence="2">The sequence shown here is derived from an EMBL/GenBank/DDBJ whole genome shotgun (WGS) entry which is preliminary data.</text>
</comment>